<dbReference type="CDD" id="cd10931">
    <property type="entry name" value="CE4_u7"/>
    <property type="match status" value="1"/>
</dbReference>
<reference evidence="2 3" key="1">
    <citation type="submission" date="2019-03" db="EMBL/GenBank/DDBJ databases">
        <title>Genomic Encyclopedia of Archaeal and Bacterial Type Strains, Phase II (KMG-II): from individual species to whole genera.</title>
        <authorList>
            <person name="Goeker M."/>
        </authorList>
    </citation>
    <scope>NUCLEOTIDE SEQUENCE [LARGE SCALE GENOMIC DNA]</scope>
    <source>
        <strain evidence="2 3">DSM 28323</strain>
    </source>
</reference>
<dbReference type="OrthoDB" id="5573484at2"/>
<comment type="caution">
    <text evidence="2">The sequence shown here is derived from an EMBL/GenBank/DDBJ whole genome shotgun (WGS) entry which is preliminary data.</text>
</comment>
<sequence>MLTIFSPHISKRLAYIVATLFSDTAIITDNAAEYLISEGPCINYSDQLLETGLQIIPVEILQETGVREQSVKMDQWRGLPVFFSGKGQIPFDIFGASFYLLSRYEEYLGHTKDEYGRYGHQNSLAYRNGFLDIPLVDYWMQELEKELQKINPSYRLPDRSFRIQPSYDIDIAYRFSHQSPFKNIKGYFLDLLMMRFDDLMERATVYSRRQKDSYDIYEWLDALHQHYQLKPFYFFLLAEKQKYPDRNVDPYTSGMHLLIKEHARKYQIGIHPSVQSNHDKSILERELKILTYHSGLPIHHSRQHYLKFELPLTYRQLIEAGIQQDHSMGYGAVNGFRASTCVPFYWYDIMEDKKTSLEILPFCYMDSAAIFHERLNTEMAMERMLYFFETVKKVNGVFSYVMHNHFLTEQKEWIMWRSMYETFLKTL</sequence>
<evidence type="ECO:0000313" key="3">
    <source>
        <dbReference type="Proteomes" id="UP000295741"/>
    </source>
</evidence>
<dbReference type="Gene3D" id="3.20.20.370">
    <property type="entry name" value="Glycoside hydrolase/deacetylase"/>
    <property type="match status" value="1"/>
</dbReference>
<keyword evidence="3" id="KW-1185">Reference proteome</keyword>
<dbReference type="InterPro" id="IPR054297">
    <property type="entry name" value="DUF7033"/>
</dbReference>
<dbReference type="Pfam" id="PF23019">
    <property type="entry name" value="DUF7033"/>
    <property type="match status" value="1"/>
</dbReference>
<proteinExistence type="predicted"/>
<accession>A0A4R6IVJ0</accession>
<evidence type="ECO:0000259" key="1">
    <source>
        <dbReference type="Pfam" id="PF23019"/>
    </source>
</evidence>
<name>A0A4R6IVJ0_9BACT</name>
<dbReference type="Proteomes" id="UP000295741">
    <property type="component" value="Unassembled WGS sequence"/>
</dbReference>
<dbReference type="EMBL" id="SNWP01000011">
    <property type="protein sequence ID" value="TDO26642.1"/>
    <property type="molecule type" value="Genomic_DNA"/>
</dbReference>
<organism evidence="2 3">
    <name type="scientific">Sediminibacterium goheungense</name>
    <dbReference type="NCBI Taxonomy" id="1086393"/>
    <lineage>
        <taxon>Bacteria</taxon>
        <taxon>Pseudomonadati</taxon>
        <taxon>Bacteroidota</taxon>
        <taxon>Chitinophagia</taxon>
        <taxon>Chitinophagales</taxon>
        <taxon>Chitinophagaceae</taxon>
        <taxon>Sediminibacterium</taxon>
    </lineage>
</organism>
<gene>
    <name evidence="2" type="ORF">BC659_1950</name>
</gene>
<evidence type="ECO:0000313" key="2">
    <source>
        <dbReference type="EMBL" id="TDO26642.1"/>
    </source>
</evidence>
<dbReference type="RefSeq" id="WP_133474527.1">
    <property type="nucleotide sequence ID" value="NZ_SNWP01000011.1"/>
</dbReference>
<protein>
    <recommendedName>
        <fullName evidence="1">DUF7033 domain-containing protein</fullName>
    </recommendedName>
</protein>
<dbReference type="AlphaFoldDB" id="A0A4R6IVJ0"/>
<feature type="domain" description="DUF7033" evidence="1">
    <location>
        <begin position="89"/>
        <end position="177"/>
    </location>
</feature>